<evidence type="ECO:0000259" key="7">
    <source>
        <dbReference type="Pfam" id="PF04321"/>
    </source>
</evidence>
<keyword evidence="6" id="KW-0560">Oxidoreductase</keyword>
<organism evidence="8 9">
    <name type="scientific">Prosthecobacter fluviatilis</name>
    <dbReference type="NCBI Taxonomy" id="445931"/>
    <lineage>
        <taxon>Bacteria</taxon>
        <taxon>Pseudomonadati</taxon>
        <taxon>Verrucomicrobiota</taxon>
        <taxon>Verrucomicrobiia</taxon>
        <taxon>Verrucomicrobiales</taxon>
        <taxon>Verrucomicrobiaceae</taxon>
        <taxon>Prosthecobacter</taxon>
    </lineage>
</organism>
<dbReference type="Pfam" id="PF04321">
    <property type="entry name" value="RmlD_sub_bind"/>
    <property type="match status" value="1"/>
</dbReference>
<dbReference type="Proteomes" id="UP001596052">
    <property type="component" value="Unassembled WGS sequence"/>
</dbReference>
<evidence type="ECO:0000313" key="8">
    <source>
        <dbReference type="EMBL" id="MFC5454433.1"/>
    </source>
</evidence>
<proteinExistence type="inferred from homology"/>
<protein>
    <recommendedName>
        <fullName evidence="4 6">dTDP-4-dehydrorhamnose reductase</fullName>
        <ecNumber evidence="3 6">1.1.1.133</ecNumber>
    </recommendedName>
</protein>
<comment type="similarity">
    <text evidence="2 6">Belongs to the dTDP-4-dehydrorhamnose reductase family.</text>
</comment>
<evidence type="ECO:0000256" key="1">
    <source>
        <dbReference type="ARBA" id="ARBA00004781"/>
    </source>
</evidence>
<keyword evidence="9" id="KW-1185">Reference proteome</keyword>
<name>A0ABW0KNX1_9BACT</name>
<accession>A0ABW0KNX1</accession>
<dbReference type="InterPro" id="IPR029903">
    <property type="entry name" value="RmlD-like-bd"/>
</dbReference>
<dbReference type="PANTHER" id="PTHR10491:SF4">
    <property type="entry name" value="METHIONINE ADENOSYLTRANSFERASE 2 SUBUNIT BETA"/>
    <property type="match status" value="1"/>
</dbReference>
<evidence type="ECO:0000256" key="3">
    <source>
        <dbReference type="ARBA" id="ARBA00012929"/>
    </source>
</evidence>
<dbReference type="InterPro" id="IPR036291">
    <property type="entry name" value="NAD(P)-bd_dom_sf"/>
</dbReference>
<reference evidence="9" key="1">
    <citation type="journal article" date="2019" name="Int. J. Syst. Evol. Microbiol.">
        <title>The Global Catalogue of Microorganisms (GCM) 10K type strain sequencing project: providing services to taxonomists for standard genome sequencing and annotation.</title>
        <authorList>
            <consortium name="The Broad Institute Genomics Platform"/>
            <consortium name="The Broad Institute Genome Sequencing Center for Infectious Disease"/>
            <person name="Wu L."/>
            <person name="Ma J."/>
        </authorList>
    </citation>
    <scope>NUCLEOTIDE SEQUENCE [LARGE SCALE GENOMIC DNA]</scope>
    <source>
        <strain evidence="9">CGMCC 4.1469</strain>
    </source>
</reference>
<evidence type="ECO:0000256" key="5">
    <source>
        <dbReference type="ARBA" id="ARBA00048200"/>
    </source>
</evidence>
<keyword evidence="6" id="KW-0521">NADP</keyword>
<comment type="function">
    <text evidence="6">Catalyzes the reduction of dTDP-6-deoxy-L-lyxo-4-hexulose to yield dTDP-L-rhamnose.</text>
</comment>
<evidence type="ECO:0000256" key="6">
    <source>
        <dbReference type="RuleBase" id="RU364082"/>
    </source>
</evidence>
<evidence type="ECO:0000313" key="9">
    <source>
        <dbReference type="Proteomes" id="UP001596052"/>
    </source>
</evidence>
<dbReference type="PANTHER" id="PTHR10491">
    <property type="entry name" value="DTDP-4-DEHYDRORHAMNOSE REDUCTASE"/>
    <property type="match status" value="1"/>
</dbReference>
<comment type="catalytic activity">
    <reaction evidence="5">
        <text>dTDP-beta-L-rhamnose + NADP(+) = dTDP-4-dehydro-beta-L-rhamnose + NADPH + H(+)</text>
        <dbReference type="Rhea" id="RHEA:21796"/>
        <dbReference type="ChEBI" id="CHEBI:15378"/>
        <dbReference type="ChEBI" id="CHEBI:57510"/>
        <dbReference type="ChEBI" id="CHEBI:57783"/>
        <dbReference type="ChEBI" id="CHEBI:58349"/>
        <dbReference type="ChEBI" id="CHEBI:62830"/>
        <dbReference type="EC" id="1.1.1.133"/>
    </reaction>
</comment>
<dbReference type="RefSeq" id="WP_377164510.1">
    <property type="nucleotide sequence ID" value="NZ_JBHSMQ010000002.1"/>
</dbReference>
<evidence type="ECO:0000256" key="2">
    <source>
        <dbReference type="ARBA" id="ARBA00010944"/>
    </source>
</evidence>
<dbReference type="EC" id="1.1.1.133" evidence="3 6"/>
<dbReference type="SUPFAM" id="SSF51735">
    <property type="entry name" value="NAD(P)-binding Rossmann-fold domains"/>
    <property type="match status" value="1"/>
</dbReference>
<dbReference type="EMBL" id="JBHSMQ010000002">
    <property type="protein sequence ID" value="MFC5454433.1"/>
    <property type="molecule type" value="Genomic_DNA"/>
</dbReference>
<evidence type="ECO:0000256" key="4">
    <source>
        <dbReference type="ARBA" id="ARBA00017099"/>
    </source>
</evidence>
<dbReference type="InterPro" id="IPR005913">
    <property type="entry name" value="dTDP_dehydrorham_reduct"/>
</dbReference>
<comment type="pathway">
    <text evidence="1 6">Carbohydrate biosynthesis; dTDP-L-rhamnose biosynthesis.</text>
</comment>
<gene>
    <name evidence="8" type="ORF">ACFQDI_06150</name>
</gene>
<feature type="domain" description="RmlD-like substrate binding" evidence="7">
    <location>
        <begin position="2"/>
        <end position="309"/>
    </location>
</feature>
<comment type="caution">
    <text evidence="8">The sequence shown here is derived from an EMBL/GenBank/DDBJ whole genome shotgun (WGS) entry which is preliminary data.</text>
</comment>
<sequence>MILLLGSSGYLGRAFQTILDQRGEKYTTLPRSEANHTRFSSLTEWLRVHQPEFVINAAGYTGRPNVDACEKARGETLDGNVLWPIALAHACSLLEIPFGHVSSGCLYNGAYLNGAHGWNVETDLTQDVVGEIINRSPNMIRGFSEDDAPNFTFRQSKCSFYSGSKALAEEAIADLGECYLWRPRLPFDHFDHPKNYLSKLLRYEKLYSNVNSLSHRMDFANACLDCWKQRVPFGIYHVTNPGYVTTSEVVERIQEILRPDKAFAFWKNDLEFYTHAADAARSNCILETNKLIEAGVQMRPVKEALEEALRFWKPEHLH</sequence>
<dbReference type="Gene3D" id="3.40.50.720">
    <property type="entry name" value="NAD(P)-binding Rossmann-like Domain"/>
    <property type="match status" value="1"/>
</dbReference>